<dbReference type="RefSeq" id="WP_222872573.1">
    <property type="nucleotide sequence ID" value="NZ_CP039704.1"/>
</dbReference>
<dbReference type="AlphaFoldDB" id="A0A4D7BWD8"/>
<dbReference type="Proteomes" id="UP000298714">
    <property type="component" value="Chromosome"/>
</dbReference>
<protein>
    <submittedName>
        <fullName evidence="1">Uncharacterized protein</fullName>
    </submittedName>
</protein>
<evidence type="ECO:0000313" key="2">
    <source>
        <dbReference type="Proteomes" id="UP000298714"/>
    </source>
</evidence>
<reference evidence="2" key="1">
    <citation type="submission" date="2019-04" db="EMBL/GenBank/DDBJ databases">
        <title>Complete genome sequence of Sphingomonas sp. W1-2-3.</title>
        <authorList>
            <person name="Im W.T."/>
        </authorList>
    </citation>
    <scope>NUCLEOTIDE SEQUENCE [LARGE SCALE GENOMIC DNA]</scope>
    <source>
        <strain evidence="2">W1-2-3</strain>
    </source>
</reference>
<dbReference type="Gene3D" id="3.10.450.350">
    <property type="match status" value="1"/>
</dbReference>
<name>A0A4D7BWD8_9SPHN</name>
<evidence type="ECO:0000313" key="1">
    <source>
        <dbReference type="EMBL" id="QCI79749.1"/>
    </source>
</evidence>
<proteinExistence type="predicted"/>
<dbReference type="KEGG" id="hgn:E6W36_10030"/>
<organism evidence="1 2">
    <name type="scientific">Hankyongella ginsenosidimutans</name>
    <dbReference type="NCBI Taxonomy" id="1763828"/>
    <lineage>
        <taxon>Bacteria</taxon>
        <taxon>Pseudomonadati</taxon>
        <taxon>Pseudomonadota</taxon>
        <taxon>Alphaproteobacteria</taxon>
        <taxon>Sphingomonadales</taxon>
        <taxon>Sphingomonadaceae</taxon>
        <taxon>Hankyongella</taxon>
    </lineage>
</organism>
<accession>A0A4D7BWD8</accession>
<sequence length="86" mass="9461">MVDAPARIEVGRLQPVCRGAPCRCAGWTGQPVCQAAVLGVDFQRDVVASDRFSLVFERKIAETGEVRTGKLLYAALMLKNPARRWS</sequence>
<gene>
    <name evidence="1" type="ORF">E6W36_10030</name>
</gene>
<dbReference type="EMBL" id="CP039704">
    <property type="protein sequence ID" value="QCI79749.1"/>
    <property type="molecule type" value="Genomic_DNA"/>
</dbReference>
<keyword evidence="2" id="KW-1185">Reference proteome</keyword>